<protein>
    <submittedName>
        <fullName evidence="3">Parallel beta helix pectate lyase-like protein</fullName>
    </submittedName>
</protein>
<comment type="caution">
    <text evidence="3">The sequence shown here is derived from an EMBL/GenBank/DDBJ whole genome shotgun (WGS) entry which is preliminary data.</text>
</comment>
<dbReference type="AlphaFoldDB" id="A0A327VKY7"/>
<dbReference type="RefSeq" id="WP_111595474.1">
    <property type="nucleotide sequence ID" value="NZ_QLMA01000013.1"/>
</dbReference>
<dbReference type="PROSITE" id="PS51257">
    <property type="entry name" value="PROKAR_LIPOPROTEIN"/>
    <property type="match status" value="1"/>
</dbReference>
<dbReference type="InterPro" id="IPR039448">
    <property type="entry name" value="Beta_helix"/>
</dbReference>
<dbReference type="Gene3D" id="2.160.20.10">
    <property type="entry name" value="Single-stranded right-handed beta-helix, Pectin lyase-like"/>
    <property type="match status" value="1"/>
</dbReference>
<proteinExistence type="predicted"/>
<reference evidence="3 4" key="1">
    <citation type="submission" date="2018-06" db="EMBL/GenBank/DDBJ databases">
        <title>Genomic Encyclopedia of Archaeal and Bacterial Type Strains, Phase II (KMG-II): from individual species to whole genera.</title>
        <authorList>
            <person name="Goeker M."/>
        </authorList>
    </citation>
    <scope>NUCLEOTIDE SEQUENCE [LARGE SCALE GENOMIC DNA]</scope>
    <source>
        <strain evidence="3 4">DSM 29821</strain>
    </source>
</reference>
<evidence type="ECO:0000256" key="1">
    <source>
        <dbReference type="SAM" id="SignalP"/>
    </source>
</evidence>
<feature type="signal peptide" evidence="1">
    <location>
        <begin position="1"/>
        <end position="20"/>
    </location>
</feature>
<dbReference type="OrthoDB" id="253409at2"/>
<evidence type="ECO:0000313" key="4">
    <source>
        <dbReference type="Proteomes" id="UP000249819"/>
    </source>
</evidence>
<evidence type="ECO:0000313" key="3">
    <source>
        <dbReference type="EMBL" id="RAJ73529.1"/>
    </source>
</evidence>
<keyword evidence="4" id="KW-1185">Reference proteome</keyword>
<keyword evidence="1" id="KW-0732">Signal</keyword>
<dbReference type="GO" id="GO:0016829">
    <property type="term" value="F:lyase activity"/>
    <property type="evidence" value="ECO:0007669"/>
    <property type="project" value="UniProtKB-KW"/>
</dbReference>
<name>A0A327VKY7_9BACT</name>
<accession>A0A327VKY7</accession>
<feature type="chain" id="PRO_5016324482" evidence="1">
    <location>
        <begin position="21"/>
        <end position="379"/>
    </location>
</feature>
<keyword evidence="3" id="KW-0456">Lyase</keyword>
<gene>
    <name evidence="3" type="ORF">CLV59_11382</name>
</gene>
<organism evidence="3 4">
    <name type="scientific">Chitinophaga dinghuensis</name>
    <dbReference type="NCBI Taxonomy" id="1539050"/>
    <lineage>
        <taxon>Bacteria</taxon>
        <taxon>Pseudomonadati</taxon>
        <taxon>Bacteroidota</taxon>
        <taxon>Chitinophagia</taxon>
        <taxon>Chitinophagales</taxon>
        <taxon>Chitinophagaceae</taxon>
        <taxon>Chitinophaga</taxon>
    </lineage>
</organism>
<dbReference type="InterPro" id="IPR011050">
    <property type="entry name" value="Pectin_lyase_fold/virulence"/>
</dbReference>
<evidence type="ECO:0000259" key="2">
    <source>
        <dbReference type="Pfam" id="PF13229"/>
    </source>
</evidence>
<sequence length="379" mass="41291">MRRRCLTFTACLWLWVGCYAQDAFRYRALPSTYSNSQTATPFRSAAVSDNAAAFDLATALPSGYVKDGSVDYTSQLQSAINTHNVVKMPDFPVMVNDAGISLKSNSTVIFQPNSALVLQATGKPKYAILRMLDVQNVKVYNPVIIGDRDKHNGSGGEWGMGIDIRSSDNISIYNPRVSKCWGDGIYIGQAEKMNANTNIAIYNALVDNNRRNGITIGSVKGLKLIQPVVSNTSGTLPMAGIDIEPNSSADAVDNVTIDRPVTFNNEKYGIVIGLSRLPGPDQKQVNITINKHTDDGSGSAFWMGGTDARYTAADKPLAGSIQVLDPVWKNNAVPFKGAKTYDFAPPCKFRNISIQKPGSNNEVEKLKRMQANKKNLDIQ</sequence>
<dbReference type="Pfam" id="PF13229">
    <property type="entry name" value="Beta_helix"/>
    <property type="match status" value="1"/>
</dbReference>
<dbReference type="Proteomes" id="UP000249819">
    <property type="component" value="Unassembled WGS sequence"/>
</dbReference>
<dbReference type="SUPFAM" id="SSF51126">
    <property type="entry name" value="Pectin lyase-like"/>
    <property type="match status" value="1"/>
</dbReference>
<feature type="domain" description="Right handed beta helix" evidence="2">
    <location>
        <begin position="96"/>
        <end position="251"/>
    </location>
</feature>
<dbReference type="InterPro" id="IPR012334">
    <property type="entry name" value="Pectin_lyas_fold"/>
</dbReference>
<dbReference type="EMBL" id="QLMA01000013">
    <property type="protein sequence ID" value="RAJ73529.1"/>
    <property type="molecule type" value="Genomic_DNA"/>
</dbReference>